<name>A0A852TR84_9ACTN</name>
<reference evidence="2 3" key="1">
    <citation type="submission" date="2020-07" db="EMBL/GenBank/DDBJ databases">
        <title>Sequencing the genomes of 1000 actinobacteria strains.</title>
        <authorList>
            <person name="Klenk H.-P."/>
        </authorList>
    </citation>
    <scope>NUCLEOTIDE SEQUENCE [LARGE SCALE GENOMIC DNA]</scope>
    <source>
        <strain evidence="2 3">CXB654</strain>
    </source>
</reference>
<dbReference type="EMBL" id="JACCCC010000001">
    <property type="protein sequence ID" value="NYE45342.1"/>
    <property type="molecule type" value="Genomic_DNA"/>
</dbReference>
<dbReference type="RefSeq" id="WP_179641581.1">
    <property type="nucleotide sequence ID" value="NZ_BAAAYY010000007.1"/>
</dbReference>
<comment type="caution">
    <text evidence="2">The sequence shown here is derived from an EMBL/GenBank/DDBJ whole genome shotgun (WGS) entry which is preliminary data.</text>
</comment>
<sequence>MRTSNARSRPDGPGEAAGGRPSRPALFKGAVAARRRAGHGRPDITEGPGGGLRIERDEHEALLKEKYR</sequence>
<accession>A0A852TR84</accession>
<evidence type="ECO:0000256" key="1">
    <source>
        <dbReference type="SAM" id="MobiDB-lite"/>
    </source>
</evidence>
<feature type="compositionally biased region" description="Basic and acidic residues" evidence="1">
    <location>
        <begin position="53"/>
        <end position="68"/>
    </location>
</feature>
<gene>
    <name evidence="2" type="ORF">HDA32_000462</name>
</gene>
<organism evidence="2 3">
    <name type="scientific">Spinactinospora alkalitolerans</name>
    <dbReference type="NCBI Taxonomy" id="687207"/>
    <lineage>
        <taxon>Bacteria</taxon>
        <taxon>Bacillati</taxon>
        <taxon>Actinomycetota</taxon>
        <taxon>Actinomycetes</taxon>
        <taxon>Streptosporangiales</taxon>
        <taxon>Nocardiopsidaceae</taxon>
        <taxon>Spinactinospora</taxon>
    </lineage>
</organism>
<dbReference type="AlphaFoldDB" id="A0A852TR84"/>
<keyword evidence="3" id="KW-1185">Reference proteome</keyword>
<proteinExistence type="predicted"/>
<feature type="region of interest" description="Disordered" evidence="1">
    <location>
        <begin position="1"/>
        <end position="68"/>
    </location>
</feature>
<protein>
    <submittedName>
        <fullName evidence="2">Uncharacterized protein</fullName>
    </submittedName>
</protein>
<evidence type="ECO:0000313" key="2">
    <source>
        <dbReference type="EMBL" id="NYE45342.1"/>
    </source>
</evidence>
<dbReference type="Proteomes" id="UP000589036">
    <property type="component" value="Unassembled WGS sequence"/>
</dbReference>
<evidence type="ECO:0000313" key="3">
    <source>
        <dbReference type="Proteomes" id="UP000589036"/>
    </source>
</evidence>